<dbReference type="GO" id="GO:0022857">
    <property type="term" value="F:transmembrane transporter activity"/>
    <property type="evidence" value="ECO:0007669"/>
    <property type="project" value="InterPro"/>
</dbReference>
<evidence type="ECO:0000256" key="6">
    <source>
        <dbReference type="ARBA" id="ARBA00022692"/>
    </source>
</evidence>
<proteinExistence type="predicted"/>
<dbReference type="Proteomes" id="UP001156601">
    <property type="component" value="Unassembled WGS sequence"/>
</dbReference>
<feature type="transmembrane region" description="Helical" evidence="11">
    <location>
        <begin position="79"/>
        <end position="98"/>
    </location>
</feature>
<feature type="transmembrane region" description="Helical" evidence="11">
    <location>
        <begin position="43"/>
        <end position="70"/>
    </location>
</feature>
<gene>
    <name evidence="13" type="ORF">GCM10007852_15460</name>
</gene>
<dbReference type="Pfam" id="PF00892">
    <property type="entry name" value="EamA"/>
    <property type="match status" value="1"/>
</dbReference>
<protein>
    <submittedName>
        <fullName evidence="13">Transporter</fullName>
    </submittedName>
</protein>
<keyword evidence="6 11" id="KW-0812">Transmembrane</keyword>
<comment type="subcellular location">
    <subcellularLocation>
        <location evidence="1">Cell membrane</location>
        <topology evidence="1">Multi-pass membrane protein</topology>
    </subcellularLocation>
</comment>
<dbReference type="InterPro" id="IPR000390">
    <property type="entry name" value="Small_drug/metabolite_transptr"/>
</dbReference>
<dbReference type="GO" id="GO:0009245">
    <property type="term" value="P:lipid A biosynthetic process"/>
    <property type="evidence" value="ECO:0007669"/>
    <property type="project" value="UniProtKB-KW"/>
</dbReference>
<reference evidence="13" key="1">
    <citation type="journal article" date="2014" name="Int. J. Syst. Evol. Microbiol.">
        <title>Complete genome sequence of Corynebacterium casei LMG S-19264T (=DSM 44701T), isolated from a smear-ripened cheese.</title>
        <authorList>
            <consortium name="US DOE Joint Genome Institute (JGI-PGF)"/>
            <person name="Walter F."/>
            <person name="Albersmeier A."/>
            <person name="Kalinowski J."/>
            <person name="Ruckert C."/>
        </authorList>
    </citation>
    <scope>NUCLEOTIDE SEQUENCE</scope>
    <source>
        <strain evidence="13">NBRC 110023</strain>
    </source>
</reference>
<keyword evidence="2" id="KW-1003">Cell membrane</keyword>
<keyword evidence="3" id="KW-0444">Lipid biosynthesis</keyword>
<keyword evidence="8 11" id="KW-1133">Transmembrane helix</keyword>
<dbReference type="Gene3D" id="1.10.3730.20">
    <property type="match status" value="1"/>
</dbReference>
<keyword evidence="14" id="KW-1185">Reference proteome</keyword>
<dbReference type="InterPro" id="IPR000620">
    <property type="entry name" value="EamA_dom"/>
</dbReference>
<dbReference type="InterPro" id="IPR037185">
    <property type="entry name" value="EmrE-like"/>
</dbReference>
<evidence type="ECO:0000256" key="7">
    <source>
        <dbReference type="ARBA" id="ARBA00022985"/>
    </source>
</evidence>
<comment type="caution">
    <text evidence="13">The sequence shown here is derived from an EMBL/GenBank/DDBJ whole genome shotgun (WGS) entry which is preliminary data.</text>
</comment>
<dbReference type="PANTHER" id="PTHR30561">
    <property type="entry name" value="SMR FAMILY PROTON-DEPENDENT DRUG EFFLUX TRANSPORTER SUGE"/>
    <property type="match status" value="1"/>
</dbReference>
<evidence type="ECO:0000313" key="14">
    <source>
        <dbReference type="Proteomes" id="UP001156601"/>
    </source>
</evidence>
<dbReference type="SUPFAM" id="SSF103481">
    <property type="entry name" value="Multidrug resistance efflux transporter EmrE"/>
    <property type="match status" value="1"/>
</dbReference>
<evidence type="ECO:0000259" key="12">
    <source>
        <dbReference type="Pfam" id="PF00892"/>
    </source>
</evidence>
<dbReference type="GO" id="GO:0005886">
    <property type="term" value="C:plasma membrane"/>
    <property type="evidence" value="ECO:0007669"/>
    <property type="project" value="UniProtKB-SubCell"/>
</dbReference>
<keyword evidence="7" id="KW-0448">Lipopolysaccharide biosynthesis</keyword>
<evidence type="ECO:0000256" key="4">
    <source>
        <dbReference type="ARBA" id="ARBA00022519"/>
    </source>
</evidence>
<evidence type="ECO:0000256" key="2">
    <source>
        <dbReference type="ARBA" id="ARBA00022475"/>
    </source>
</evidence>
<evidence type="ECO:0000256" key="8">
    <source>
        <dbReference type="ARBA" id="ARBA00022989"/>
    </source>
</evidence>
<dbReference type="AlphaFoldDB" id="A0AA37WI79"/>
<sequence>MNTAALTLTLISVCLSVTGQVLFKHGMDNITKQTNIQVEFFTWVTALLTNVSIVAGLFAYVASTGVWLLVLTKTELSKAYPFIGLGVVGTMLFGYWLFNEPLTTQKLAGTAMVVAGIILLAK</sequence>
<evidence type="ECO:0000256" key="9">
    <source>
        <dbReference type="ARBA" id="ARBA00023098"/>
    </source>
</evidence>
<keyword evidence="9" id="KW-0443">Lipid metabolism</keyword>
<organism evidence="13 14">
    <name type="scientific">Agaribacter marinus</name>
    <dbReference type="NCBI Taxonomy" id="1431249"/>
    <lineage>
        <taxon>Bacteria</taxon>
        <taxon>Pseudomonadati</taxon>
        <taxon>Pseudomonadota</taxon>
        <taxon>Gammaproteobacteria</taxon>
        <taxon>Alteromonadales</taxon>
        <taxon>Alteromonadaceae</taxon>
        <taxon>Agaribacter</taxon>
    </lineage>
</organism>
<feature type="domain" description="EamA" evidence="12">
    <location>
        <begin position="53"/>
        <end position="120"/>
    </location>
</feature>
<evidence type="ECO:0000256" key="1">
    <source>
        <dbReference type="ARBA" id="ARBA00004651"/>
    </source>
</evidence>
<evidence type="ECO:0000313" key="13">
    <source>
        <dbReference type="EMBL" id="GLR70638.1"/>
    </source>
</evidence>
<name>A0AA37WI79_9ALTE</name>
<keyword evidence="5" id="KW-0441">Lipid A biosynthesis</keyword>
<keyword evidence="10 11" id="KW-0472">Membrane</keyword>
<evidence type="ECO:0000256" key="11">
    <source>
        <dbReference type="SAM" id="Phobius"/>
    </source>
</evidence>
<dbReference type="EMBL" id="BSOT01000005">
    <property type="protein sequence ID" value="GLR70638.1"/>
    <property type="molecule type" value="Genomic_DNA"/>
</dbReference>
<reference evidence="13" key="2">
    <citation type="submission" date="2023-01" db="EMBL/GenBank/DDBJ databases">
        <title>Draft genome sequence of Agaribacter marinus strain NBRC 110023.</title>
        <authorList>
            <person name="Sun Q."/>
            <person name="Mori K."/>
        </authorList>
    </citation>
    <scope>NUCLEOTIDE SEQUENCE</scope>
    <source>
        <strain evidence="13">NBRC 110023</strain>
    </source>
</reference>
<accession>A0AA37WI79</accession>
<keyword evidence="4" id="KW-0997">Cell inner membrane</keyword>
<evidence type="ECO:0000256" key="3">
    <source>
        <dbReference type="ARBA" id="ARBA00022516"/>
    </source>
</evidence>
<dbReference type="PANTHER" id="PTHR30561:SF9">
    <property type="entry name" value="4-AMINO-4-DEOXY-L-ARABINOSE-PHOSPHOUNDECAPRENOL FLIPPASE SUBUNIT ARNF-RELATED"/>
    <property type="match status" value="1"/>
</dbReference>
<dbReference type="RefSeq" id="WP_284216926.1">
    <property type="nucleotide sequence ID" value="NZ_BSOT01000005.1"/>
</dbReference>
<evidence type="ECO:0000256" key="5">
    <source>
        <dbReference type="ARBA" id="ARBA00022556"/>
    </source>
</evidence>
<evidence type="ECO:0000256" key="10">
    <source>
        <dbReference type="ARBA" id="ARBA00023136"/>
    </source>
</evidence>
<dbReference type="GO" id="GO:0009103">
    <property type="term" value="P:lipopolysaccharide biosynthetic process"/>
    <property type="evidence" value="ECO:0007669"/>
    <property type="project" value="UniProtKB-KW"/>
</dbReference>